<feature type="region of interest" description="Disordered" evidence="6">
    <location>
        <begin position="203"/>
        <end position="260"/>
    </location>
</feature>
<name>K6UN43_PLACD</name>
<evidence type="ECO:0000256" key="6">
    <source>
        <dbReference type="SAM" id="MobiDB-lite"/>
    </source>
</evidence>
<evidence type="ECO:0000256" key="1">
    <source>
        <dbReference type="ARBA" id="ARBA00022598"/>
    </source>
</evidence>
<keyword evidence="10" id="KW-1185">Reference proteome</keyword>
<evidence type="ECO:0000256" key="5">
    <source>
        <dbReference type="ARBA" id="ARBA00023146"/>
    </source>
</evidence>
<dbReference type="AlphaFoldDB" id="K6UN43"/>
<evidence type="ECO:0000256" key="2">
    <source>
        <dbReference type="ARBA" id="ARBA00022741"/>
    </source>
</evidence>
<dbReference type="KEGG" id="pcy:PCYB_145760"/>
<gene>
    <name evidence="9" type="ORF">PCYB_145760</name>
</gene>
<dbReference type="OrthoDB" id="4457at2759"/>
<dbReference type="eggNOG" id="KOG2783">
    <property type="taxonomic scope" value="Eukaryota"/>
</dbReference>
<evidence type="ECO:0000256" key="4">
    <source>
        <dbReference type="ARBA" id="ARBA00022917"/>
    </source>
</evidence>
<keyword evidence="7" id="KW-0732">Signal</keyword>
<dbReference type="GO" id="GO:0004812">
    <property type="term" value="F:aminoacyl-tRNA ligase activity"/>
    <property type="evidence" value="ECO:0007669"/>
    <property type="project" value="UniProtKB-KW"/>
</dbReference>
<dbReference type="SUPFAM" id="SSF55681">
    <property type="entry name" value="Class II aaRS and biotin synthetases"/>
    <property type="match status" value="1"/>
</dbReference>
<feature type="non-terminal residue" evidence="9">
    <location>
        <position position="607"/>
    </location>
</feature>
<reference evidence="9 10" key="1">
    <citation type="journal article" date="2012" name="Nat. Genet.">
        <title>Plasmodium cynomolgi genome sequences provide insight into Plasmodium vivax and the monkey malaria clade.</title>
        <authorList>
            <person name="Tachibana S."/>
            <person name="Sullivan S.A."/>
            <person name="Kawai S."/>
            <person name="Nakamura S."/>
            <person name="Kim H.R."/>
            <person name="Goto N."/>
            <person name="Arisue N."/>
            <person name="Palacpac N.M.Q."/>
            <person name="Honma H."/>
            <person name="Yagi M."/>
            <person name="Tougan T."/>
            <person name="Katakai Y."/>
            <person name="Kaneko O."/>
            <person name="Mita T."/>
            <person name="Kita K."/>
            <person name="Yasutomi Y."/>
            <person name="Sutton P.L."/>
            <person name="Shakhbatyan R."/>
            <person name="Horii T."/>
            <person name="Yasunaga T."/>
            <person name="Barnwell J.W."/>
            <person name="Escalante A.A."/>
            <person name="Carlton J.M."/>
            <person name="Tanabe K."/>
        </authorList>
    </citation>
    <scope>NUCLEOTIDE SEQUENCE [LARGE SCALE GENOMIC DNA]</scope>
    <source>
        <strain evidence="9 10">B</strain>
    </source>
</reference>
<feature type="signal peptide" evidence="7">
    <location>
        <begin position="1"/>
        <end position="24"/>
    </location>
</feature>
<evidence type="ECO:0000313" key="10">
    <source>
        <dbReference type="Proteomes" id="UP000006319"/>
    </source>
</evidence>
<keyword evidence="4" id="KW-0648">Protein biosynthesis</keyword>
<protein>
    <submittedName>
        <fullName evidence="9">Phenylalanyl-tRNA synthetase alpha chain</fullName>
    </submittedName>
</protein>
<dbReference type="Proteomes" id="UP000006319">
    <property type="component" value="Chromosome 14"/>
</dbReference>
<dbReference type="Gene3D" id="3.30.930.10">
    <property type="entry name" value="Bira Bifunctional Protein, Domain 2"/>
    <property type="match status" value="1"/>
</dbReference>
<evidence type="ECO:0000256" key="7">
    <source>
        <dbReference type="SAM" id="SignalP"/>
    </source>
</evidence>
<dbReference type="GO" id="GO:0043039">
    <property type="term" value="P:tRNA aminoacylation"/>
    <property type="evidence" value="ECO:0007669"/>
    <property type="project" value="InterPro"/>
</dbReference>
<keyword evidence="3" id="KW-0067">ATP-binding</keyword>
<dbReference type="InterPro" id="IPR045864">
    <property type="entry name" value="aa-tRNA-synth_II/BPL/LPL"/>
</dbReference>
<dbReference type="Pfam" id="PF01409">
    <property type="entry name" value="tRNA-synt_2d"/>
    <property type="match status" value="1"/>
</dbReference>
<dbReference type="VEuPathDB" id="PlasmoDB:PCYB_145760"/>
<keyword evidence="1" id="KW-0436">Ligase</keyword>
<keyword evidence="2" id="KW-0547">Nucleotide-binding</keyword>
<dbReference type="OMA" id="IKNHPIH"/>
<dbReference type="GeneID" id="14695530"/>
<dbReference type="RefSeq" id="XP_004225095.1">
    <property type="nucleotide sequence ID" value="XM_004225047.1"/>
</dbReference>
<sequence length="607" mass="69677">MRLFFVLHTFLIAAFLTQLRRCYSGLNPPHHCISNFTLSKLSNSYHVKNDIINYGRFKYVYTIKNHPIQHVTTRILDYLKRESSFWVVYNKCPLYQRNSCFNDILIKNTNDTTSVRNNFYFSDSLLYIPQATSLFPYVCHLLRGEQKGRHVPPHCGVWHRTEECSNPQWGWTPNGDMSTKQTVIRSECAVEEATEGEVPHLPLREHCQNGGIGNAAEGGERTAERSERTVEGRERTADRRERTADRRERTADRRERTAERESCCEPPELYRGRDNFLIISNIFRKDNIDKLHFPFFNQMDIYIKIKNELVGKKKQLLYFLCSLLDSIFGKTHKWRIKKDSFDFTSHSLQAEVYHNDKWVEILGCGILKKKILFKKWKQYDVGDYLAIGLGLDRMAMIICDVNRIRDLYLYITNTGGNTLFTKKMNTEGGRIGTVGNMIRHDDIPGGGTCGDASLQANGGASLQANGGASLQANGDASVQANGPAVREEPTGDENILVDSPKLEGTHLRNALLNRLSRKRDPNRPKSDSFLYFLNLYNVRHEERDVSFYVNSKWDTELFTKTVLHFAPPVGGSRLLRRVILLDVFNHEGSGRTSYTYKFLYAAPASIR</sequence>
<accession>K6UN43</accession>
<dbReference type="GO" id="GO:0000049">
    <property type="term" value="F:tRNA binding"/>
    <property type="evidence" value="ECO:0007669"/>
    <property type="project" value="InterPro"/>
</dbReference>
<dbReference type="GO" id="GO:0005524">
    <property type="term" value="F:ATP binding"/>
    <property type="evidence" value="ECO:0007669"/>
    <property type="project" value="UniProtKB-KW"/>
</dbReference>
<evidence type="ECO:0000259" key="8">
    <source>
        <dbReference type="Pfam" id="PF01409"/>
    </source>
</evidence>
<evidence type="ECO:0000313" key="9">
    <source>
        <dbReference type="EMBL" id="GAB69148.1"/>
    </source>
</evidence>
<feature type="chain" id="PRO_5003894993" evidence="7">
    <location>
        <begin position="25"/>
        <end position="607"/>
    </location>
</feature>
<keyword evidence="5 9" id="KW-0030">Aminoacyl-tRNA synthetase</keyword>
<feature type="compositionally biased region" description="Basic and acidic residues" evidence="6">
    <location>
        <begin position="218"/>
        <end position="260"/>
    </location>
</feature>
<evidence type="ECO:0000256" key="3">
    <source>
        <dbReference type="ARBA" id="ARBA00022840"/>
    </source>
</evidence>
<organism evidence="9 10">
    <name type="scientific">Plasmodium cynomolgi (strain B)</name>
    <dbReference type="NCBI Taxonomy" id="1120755"/>
    <lineage>
        <taxon>Eukaryota</taxon>
        <taxon>Sar</taxon>
        <taxon>Alveolata</taxon>
        <taxon>Apicomplexa</taxon>
        <taxon>Aconoidasida</taxon>
        <taxon>Haemosporida</taxon>
        <taxon>Plasmodiidae</taxon>
        <taxon>Plasmodium</taxon>
        <taxon>Plasmodium (Plasmodium)</taxon>
    </lineage>
</organism>
<dbReference type="EMBL" id="DF157106">
    <property type="protein sequence ID" value="GAB69148.1"/>
    <property type="molecule type" value="Genomic_DNA"/>
</dbReference>
<dbReference type="InterPro" id="IPR002319">
    <property type="entry name" value="Phenylalanyl-tRNA_Synthase"/>
</dbReference>
<dbReference type="PhylomeDB" id="K6UN43"/>
<proteinExistence type="predicted"/>
<dbReference type="GO" id="GO:0006412">
    <property type="term" value="P:translation"/>
    <property type="evidence" value="ECO:0007669"/>
    <property type="project" value="UniProtKB-KW"/>
</dbReference>
<feature type="domain" description="Phenylalanyl-tRNA synthetase" evidence="8">
    <location>
        <begin position="277"/>
        <end position="408"/>
    </location>
</feature>